<comment type="similarity">
    <text evidence="3">Belongs to the SPT4 family.</text>
</comment>
<dbReference type="InterPro" id="IPR038510">
    <property type="entry name" value="Spt4_sf"/>
</dbReference>
<evidence type="ECO:0000256" key="1">
    <source>
        <dbReference type="ARBA" id="ARBA00004123"/>
    </source>
</evidence>
<accession>A0A0C3KXM2</accession>
<comment type="subcellular location">
    <subcellularLocation>
        <location evidence="2">Chromosome</location>
        <location evidence="2">Centromere</location>
    </subcellularLocation>
    <subcellularLocation>
        <location evidence="1">Nucleus</location>
    </subcellularLocation>
</comment>
<keyword evidence="5" id="KW-0804">Transcription</keyword>
<reference evidence="10 11" key="1">
    <citation type="submission" date="2014-04" db="EMBL/GenBank/DDBJ databases">
        <authorList>
            <consortium name="DOE Joint Genome Institute"/>
            <person name="Kuo A."/>
            <person name="Girlanda M."/>
            <person name="Perotto S."/>
            <person name="Kohler A."/>
            <person name="Nagy L.G."/>
            <person name="Floudas D."/>
            <person name="Copeland A."/>
            <person name="Barry K.W."/>
            <person name="Cichocki N."/>
            <person name="Veneault-Fourrey C."/>
            <person name="LaButti K."/>
            <person name="Lindquist E.A."/>
            <person name="Lipzen A."/>
            <person name="Lundell T."/>
            <person name="Morin E."/>
            <person name="Murat C."/>
            <person name="Sun H."/>
            <person name="Tunlid A."/>
            <person name="Henrissat B."/>
            <person name="Grigoriev I.V."/>
            <person name="Hibbett D.S."/>
            <person name="Martin F."/>
            <person name="Nordberg H.P."/>
            <person name="Cantor M.N."/>
            <person name="Hua S.X."/>
        </authorList>
    </citation>
    <scope>NUCLEOTIDE SEQUENCE [LARGE SCALE GENOMIC DNA]</scope>
    <source>
        <strain evidence="10 11">MUT 4182</strain>
    </source>
</reference>
<dbReference type="GO" id="GO:0006355">
    <property type="term" value="P:regulation of DNA-templated transcription"/>
    <property type="evidence" value="ECO:0007669"/>
    <property type="project" value="InterPro"/>
</dbReference>
<evidence type="ECO:0000313" key="11">
    <source>
        <dbReference type="Proteomes" id="UP000054248"/>
    </source>
</evidence>
<dbReference type="GO" id="GO:0140673">
    <property type="term" value="P:transcription elongation-coupled chromatin remodeling"/>
    <property type="evidence" value="ECO:0007669"/>
    <property type="project" value="InterPro"/>
</dbReference>
<feature type="non-terminal residue" evidence="10">
    <location>
        <position position="80"/>
    </location>
</feature>
<organism evidence="10 11">
    <name type="scientific">Tulasnella calospora MUT 4182</name>
    <dbReference type="NCBI Taxonomy" id="1051891"/>
    <lineage>
        <taxon>Eukaryota</taxon>
        <taxon>Fungi</taxon>
        <taxon>Dikarya</taxon>
        <taxon>Basidiomycota</taxon>
        <taxon>Agaricomycotina</taxon>
        <taxon>Agaricomycetes</taxon>
        <taxon>Cantharellales</taxon>
        <taxon>Tulasnellaceae</taxon>
        <taxon>Tulasnella</taxon>
    </lineage>
</organism>
<dbReference type="EMBL" id="KN823029">
    <property type="protein sequence ID" value="KIO26158.1"/>
    <property type="molecule type" value="Genomic_DNA"/>
</dbReference>
<dbReference type="GO" id="GO:0032044">
    <property type="term" value="C:DSIF complex"/>
    <property type="evidence" value="ECO:0007669"/>
    <property type="project" value="TreeGrafter"/>
</dbReference>
<dbReference type="InterPro" id="IPR022800">
    <property type="entry name" value="Spt4/RpoE2_Znf"/>
</dbReference>
<protein>
    <recommendedName>
        <fullName evidence="4">Transcription elongation factor SPT4</fullName>
    </recommendedName>
    <alternativeName>
        <fullName evidence="8">Chromatin elongation factor SPT4</fullName>
    </alternativeName>
</protein>
<evidence type="ECO:0000256" key="3">
    <source>
        <dbReference type="ARBA" id="ARBA00010464"/>
    </source>
</evidence>
<dbReference type="SUPFAM" id="SSF63393">
    <property type="entry name" value="RNA polymerase subunits"/>
    <property type="match status" value="1"/>
</dbReference>
<keyword evidence="7" id="KW-0137">Centromere</keyword>
<reference evidence="11" key="2">
    <citation type="submission" date="2015-01" db="EMBL/GenBank/DDBJ databases">
        <title>Evolutionary Origins and Diversification of the Mycorrhizal Mutualists.</title>
        <authorList>
            <consortium name="DOE Joint Genome Institute"/>
            <consortium name="Mycorrhizal Genomics Consortium"/>
            <person name="Kohler A."/>
            <person name="Kuo A."/>
            <person name="Nagy L.G."/>
            <person name="Floudas D."/>
            <person name="Copeland A."/>
            <person name="Barry K.W."/>
            <person name="Cichocki N."/>
            <person name="Veneault-Fourrey C."/>
            <person name="LaButti K."/>
            <person name="Lindquist E.A."/>
            <person name="Lipzen A."/>
            <person name="Lundell T."/>
            <person name="Morin E."/>
            <person name="Murat C."/>
            <person name="Riley R."/>
            <person name="Ohm R."/>
            <person name="Sun H."/>
            <person name="Tunlid A."/>
            <person name="Henrissat B."/>
            <person name="Grigoriev I.V."/>
            <person name="Hibbett D.S."/>
            <person name="Martin F."/>
        </authorList>
    </citation>
    <scope>NUCLEOTIDE SEQUENCE [LARGE SCALE GENOMIC DNA]</scope>
    <source>
        <strain evidence="11">MUT 4182</strain>
    </source>
</reference>
<dbReference type="SMART" id="SM01389">
    <property type="entry name" value="Spt4"/>
    <property type="match status" value="1"/>
</dbReference>
<gene>
    <name evidence="10" type="ORF">M407DRAFT_61367</name>
</gene>
<dbReference type="OrthoDB" id="248751at2759"/>
<evidence type="ECO:0000256" key="5">
    <source>
        <dbReference type="ARBA" id="ARBA00023163"/>
    </source>
</evidence>
<keyword evidence="11" id="KW-1185">Reference proteome</keyword>
<feature type="domain" description="Spt4/RpoE2 zinc finger" evidence="9">
    <location>
        <begin position="16"/>
        <end position="80"/>
    </location>
</feature>
<dbReference type="GO" id="GO:0008270">
    <property type="term" value="F:zinc ion binding"/>
    <property type="evidence" value="ECO:0007669"/>
    <property type="project" value="InterPro"/>
</dbReference>
<dbReference type="Gene3D" id="3.30.40.210">
    <property type="match status" value="1"/>
</dbReference>
<dbReference type="Pfam" id="PF06093">
    <property type="entry name" value="Spt4"/>
    <property type="match status" value="1"/>
</dbReference>
<keyword evidence="6" id="KW-0539">Nucleus</keyword>
<evidence type="ECO:0000256" key="6">
    <source>
        <dbReference type="ARBA" id="ARBA00023242"/>
    </source>
</evidence>
<evidence type="ECO:0000313" key="10">
    <source>
        <dbReference type="EMBL" id="KIO26158.1"/>
    </source>
</evidence>
<evidence type="ECO:0000256" key="8">
    <source>
        <dbReference type="ARBA" id="ARBA00029869"/>
    </source>
</evidence>
<dbReference type="PANTHER" id="PTHR12882">
    <property type="entry name" value="SUPPRESSOR OF TY 4"/>
    <property type="match status" value="1"/>
</dbReference>
<proteinExistence type="inferred from homology"/>
<dbReference type="STRING" id="1051891.A0A0C3KXM2"/>
<evidence type="ECO:0000256" key="7">
    <source>
        <dbReference type="ARBA" id="ARBA00023328"/>
    </source>
</evidence>
<dbReference type="GO" id="GO:0000775">
    <property type="term" value="C:chromosome, centromeric region"/>
    <property type="evidence" value="ECO:0007669"/>
    <property type="project" value="UniProtKB-SubCell"/>
</dbReference>
<sequence>MDTQPAAIPSGTKKALRACMLCSVVQTPQDFKKYGCPNCEEILQLQNDSERVASCTSAQFDGLIGMMNPEESWIAKWQRT</sequence>
<dbReference type="Proteomes" id="UP000054248">
    <property type="component" value="Unassembled WGS sequence"/>
</dbReference>
<evidence type="ECO:0000256" key="4">
    <source>
        <dbReference type="ARBA" id="ARBA00020182"/>
    </source>
</evidence>
<dbReference type="AlphaFoldDB" id="A0A0C3KXM2"/>
<dbReference type="InterPro" id="IPR029040">
    <property type="entry name" value="RPABC4/Spt4"/>
</dbReference>
<dbReference type="GO" id="GO:0000993">
    <property type="term" value="F:RNA polymerase II complex binding"/>
    <property type="evidence" value="ECO:0007669"/>
    <property type="project" value="TreeGrafter"/>
</dbReference>
<evidence type="ECO:0000259" key="9">
    <source>
        <dbReference type="SMART" id="SM01389"/>
    </source>
</evidence>
<dbReference type="HOGENOM" id="CLU_185544_0_0_1"/>
<dbReference type="CDD" id="cd07973">
    <property type="entry name" value="Spt4"/>
    <property type="match status" value="1"/>
</dbReference>
<dbReference type="PANTHER" id="PTHR12882:SF1">
    <property type="entry name" value="TRANSCRIPTION ELONGATION FACTOR SPT4"/>
    <property type="match status" value="1"/>
</dbReference>
<dbReference type="InterPro" id="IPR009287">
    <property type="entry name" value="Spt4"/>
</dbReference>
<name>A0A0C3KXM2_9AGAM</name>
<evidence type="ECO:0000256" key="2">
    <source>
        <dbReference type="ARBA" id="ARBA00004584"/>
    </source>
</evidence>